<evidence type="ECO:0000256" key="1">
    <source>
        <dbReference type="SAM" id="SignalP"/>
    </source>
</evidence>
<evidence type="ECO:0000313" key="2">
    <source>
        <dbReference type="EMBL" id="SMD32519.1"/>
    </source>
</evidence>
<evidence type="ECO:0000313" key="3">
    <source>
        <dbReference type="Proteomes" id="UP000192472"/>
    </source>
</evidence>
<protein>
    <submittedName>
        <fullName evidence="2">Uncharacterized protein</fullName>
    </submittedName>
</protein>
<keyword evidence="1" id="KW-0732">Signal</keyword>
<proteinExistence type="predicted"/>
<dbReference type="STRING" id="692418.SAMN04488029_0864"/>
<sequence>MKMKTCIISCLTSLSLLAAIPLNAQSLDSAIIEVGRKIEVYKSENKTQKKPEYYQFTKSVFYINTSALTSTCSCHVNLNDPNSQPLEVEQKIESDGNLSLTFYPKRSGVYTGFLSTNCPTNSYFKSKSNALNSSELKKAEDQQNFAFFEVKVLPYPAVILINEDSLSSGSSQLKISNIPSSTLGLYPNSEIKIENITISLSDYVMRNILTFPTIDKIPKNVLTRLKRENTTLHKGQFIHIEFEANGIKCLHRILLI</sequence>
<dbReference type="AlphaFoldDB" id="A0A1W2G763"/>
<dbReference type="EMBL" id="FWYF01000001">
    <property type="protein sequence ID" value="SMD32519.1"/>
    <property type="molecule type" value="Genomic_DNA"/>
</dbReference>
<organism evidence="2 3">
    <name type="scientific">Reichenbachiella faecimaris</name>
    <dbReference type="NCBI Taxonomy" id="692418"/>
    <lineage>
        <taxon>Bacteria</taxon>
        <taxon>Pseudomonadati</taxon>
        <taxon>Bacteroidota</taxon>
        <taxon>Cytophagia</taxon>
        <taxon>Cytophagales</taxon>
        <taxon>Reichenbachiellaceae</taxon>
        <taxon>Reichenbachiella</taxon>
    </lineage>
</organism>
<name>A0A1W2G763_REIFA</name>
<feature type="chain" id="PRO_5010729875" evidence="1">
    <location>
        <begin position="25"/>
        <end position="256"/>
    </location>
</feature>
<reference evidence="2 3" key="1">
    <citation type="submission" date="2017-04" db="EMBL/GenBank/DDBJ databases">
        <authorList>
            <person name="Afonso C.L."/>
            <person name="Miller P.J."/>
            <person name="Scott M.A."/>
            <person name="Spackman E."/>
            <person name="Goraichik I."/>
            <person name="Dimitrov K.M."/>
            <person name="Suarez D.L."/>
            <person name="Swayne D.E."/>
        </authorList>
    </citation>
    <scope>NUCLEOTIDE SEQUENCE [LARGE SCALE GENOMIC DNA]</scope>
    <source>
        <strain evidence="2 3">DSM 26133</strain>
    </source>
</reference>
<gene>
    <name evidence="2" type="ORF">SAMN04488029_0864</name>
</gene>
<feature type="signal peptide" evidence="1">
    <location>
        <begin position="1"/>
        <end position="24"/>
    </location>
</feature>
<dbReference type="Proteomes" id="UP000192472">
    <property type="component" value="Unassembled WGS sequence"/>
</dbReference>
<keyword evidence="3" id="KW-1185">Reference proteome</keyword>
<accession>A0A1W2G763</accession>